<keyword evidence="9" id="KW-0233">DNA recombination</keyword>
<dbReference type="Pfam" id="PF00665">
    <property type="entry name" value="rve"/>
    <property type="match status" value="1"/>
</dbReference>
<keyword evidence="5" id="KW-0460">Magnesium</keyword>
<evidence type="ECO:0000256" key="3">
    <source>
        <dbReference type="ARBA" id="ARBA00022759"/>
    </source>
</evidence>
<dbReference type="SUPFAM" id="SSF53098">
    <property type="entry name" value="Ribonuclease H-like"/>
    <property type="match status" value="1"/>
</dbReference>
<gene>
    <name evidence="13" type="ORF">Tci_697187</name>
</gene>
<sequence>MGKGTRKTHKPKSEDTNQEKLYLLHMDLCGPILVIVDDYSRFTWVNILRSKDETLDFIIKFLKMIQVRLKVPVRRIRTDNGTEFVNQTLREYYEEVGISHETSVARSPQQNGVVERHNRTMIEAARTMLIYAQAPLFLLAEAVATACFTQNRSIIRLRHGKTSYELLHKAVATACFTQNRSIIRLRHGKTPYELLHSKLPDLSFFHVFGALCYPTNDSENLGPALNEMTPRIISSGLVPTTSPSTSYVPPSRNDLDLLFQPIFDELLNPPPSVVNQTPEPIAPIAKVIPPGYIDSTGSPSSTTIEQDAPSTSNSPTPTETQSSVIPQDVRDDNLDMEVAHMRNDPLFGVPILKTYKEALTQSCWIKAMQEELNKFKRLEVWELVPRPDQVMVITLKWIYKVKLDELGGILKNKARLVDRGYRQEEGIDFKESFAPVARLEAIWNFLAYAAHKNIVVYQMDVKTAFLNGNLR</sequence>
<dbReference type="PROSITE" id="PS50994">
    <property type="entry name" value="INTEGRASE"/>
    <property type="match status" value="1"/>
</dbReference>
<comment type="caution">
    <text evidence="13">The sequence shown here is derived from an EMBL/GenBank/DDBJ whole genome shotgun (WGS) entry which is preliminary data.</text>
</comment>
<dbReference type="GO" id="GO:0015074">
    <property type="term" value="P:DNA integration"/>
    <property type="evidence" value="ECO:0007669"/>
    <property type="project" value="InterPro"/>
</dbReference>
<evidence type="ECO:0000256" key="6">
    <source>
        <dbReference type="ARBA" id="ARBA00022908"/>
    </source>
</evidence>
<evidence type="ECO:0000313" key="13">
    <source>
        <dbReference type="EMBL" id="GFB25216.1"/>
    </source>
</evidence>
<feature type="domain" description="Integrase catalytic" evidence="12">
    <location>
        <begin position="7"/>
        <end position="199"/>
    </location>
</feature>
<keyword evidence="6" id="KW-0229">DNA integration</keyword>
<dbReference type="GO" id="GO:0003676">
    <property type="term" value="F:nucleic acid binding"/>
    <property type="evidence" value="ECO:0007669"/>
    <property type="project" value="InterPro"/>
</dbReference>
<keyword evidence="8" id="KW-0808">Transferase</keyword>
<evidence type="ECO:0000256" key="10">
    <source>
        <dbReference type="ARBA" id="ARBA00023268"/>
    </source>
</evidence>
<reference evidence="13" key="1">
    <citation type="journal article" date="2019" name="Sci. Rep.">
        <title>Draft genome of Tanacetum cinerariifolium, the natural source of mosquito coil.</title>
        <authorList>
            <person name="Yamashiro T."/>
            <person name="Shiraishi A."/>
            <person name="Satake H."/>
            <person name="Nakayama K."/>
        </authorList>
    </citation>
    <scope>NUCLEOTIDE SEQUENCE</scope>
</reference>
<dbReference type="GO" id="GO:0046872">
    <property type="term" value="F:metal ion binding"/>
    <property type="evidence" value="ECO:0007669"/>
    <property type="project" value="UniProtKB-KW"/>
</dbReference>
<keyword evidence="8" id="KW-0548">Nucleotidyltransferase</keyword>
<keyword evidence="1" id="KW-0540">Nuclease</keyword>
<protein>
    <recommendedName>
        <fullName evidence="12">Integrase catalytic domain-containing protein</fullName>
    </recommendedName>
</protein>
<feature type="compositionally biased region" description="Low complexity" evidence="11">
    <location>
        <begin position="309"/>
        <end position="323"/>
    </location>
</feature>
<dbReference type="AlphaFoldDB" id="A0A699L410"/>
<evidence type="ECO:0000259" key="12">
    <source>
        <dbReference type="PROSITE" id="PS50994"/>
    </source>
</evidence>
<keyword evidence="8" id="KW-0239">DNA-directed DNA polymerase</keyword>
<evidence type="ECO:0000256" key="7">
    <source>
        <dbReference type="ARBA" id="ARBA00022918"/>
    </source>
</evidence>
<dbReference type="InterPro" id="IPR001584">
    <property type="entry name" value="Integrase_cat-core"/>
</dbReference>
<dbReference type="GO" id="GO:0016787">
    <property type="term" value="F:hydrolase activity"/>
    <property type="evidence" value="ECO:0007669"/>
    <property type="project" value="UniProtKB-KW"/>
</dbReference>
<keyword evidence="10" id="KW-0511">Multifunctional enzyme</keyword>
<feature type="compositionally biased region" description="Polar residues" evidence="11">
    <location>
        <begin position="295"/>
        <end position="305"/>
    </location>
</feature>
<accession>A0A699L410</accession>
<dbReference type="EMBL" id="BKCJ010585627">
    <property type="protein sequence ID" value="GFB25216.1"/>
    <property type="molecule type" value="Genomic_DNA"/>
</dbReference>
<evidence type="ECO:0000256" key="8">
    <source>
        <dbReference type="ARBA" id="ARBA00022932"/>
    </source>
</evidence>
<dbReference type="PANTHER" id="PTHR42648">
    <property type="entry name" value="TRANSPOSASE, PUTATIVE-RELATED"/>
    <property type="match status" value="1"/>
</dbReference>
<evidence type="ECO:0000256" key="1">
    <source>
        <dbReference type="ARBA" id="ARBA00022722"/>
    </source>
</evidence>
<dbReference type="InterPro" id="IPR013103">
    <property type="entry name" value="RVT_2"/>
</dbReference>
<evidence type="ECO:0000256" key="5">
    <source>
        <dbReference type="ARBA" id="ARBA00022842"/>
    </source>
</evidence>
<feature type="region of interest" description="Disordered" evidence="11">
    <location>
        <begin position="295"/>
        <end position="324"/>
    </location>
</feature>
<dbReference type="Gene3D" id="3.30.420.10">
    <property type="entry name" value="Ribonuclease H-like superfamily/Ribonuclease H"/>
    <property type="match status" value="1"/>
</dbReference>
<evidence type="ECO:0000256" key="11">
    <source>
        <dbReference type="SAM" id="MobiDB-lite"/>
    </source>
</evidence>
<dbReference type="PANTHER" id="PTHR42648:SF11">
    <property type="entry name" value="TRANSPOSON TY4-P GAG-POL POLYPROTEIN"/>
    <property type="match status" value="1"/>
</dbReference>
<keyword evidence="3" id="KW-0255">Endonuclease</keyword>
<evidence type="ECO:0000256" key="9">
    <source>
        <dbReference type="ARBA" id="ARBA00023172"/>
    </source>
</evidence>
<dbReference type="InterPro" id="IPR012337">
    <property type="entry name" value="RNaseH-like_sf"/>
</dbReference>
<dbReference type="InterPro" id="IPR036397">
    <property type="entry name" value="RNaseH_sf"/>
</dbReference>
<organism evidence="13">
    <name type="scientific">Tanacetum cinerariifolium</name>
    <name type="common">Dalmatian daisy</name>
    <name type="synonym">Chrysanthemum cinerariifolium</name>
    <dbReference type="NCBI Taxonomy" id="118510"/>
    <lineage>
        <taxon>Eukaryota</taxon>
        <taxon>Viridiplantae</taxon>
        <taxon>Streptophyta</taxon>
        <taxon>Embryophyta</taxon>
        <taxon>Tracheophyta</taxon>
        <taxon>Spermatophyta</taxon>
        <taxon>Magnoliopsida</taxon>
        <taxon>eudicotyledons</taxon>
        <taxon>Gunneridae</taxon>
        <taxon>Pentapetalae</taxon>
        <taxon>asterids</taxon>
        <taxon>campanulids</taxon>
        <taxon>Asterales</taxon>
        <taxon>Asteraceae</taxon>
        <taxon>Asteroideae</taxon>
        <taxon>Anthemideae</taxon>
        <taxon>Anthemidinae</taxon>
        <taxon>Tanacetum</taxon>
    </lineage>
</organism>
<feature type="non-terminal residue" evidence="13">
    <location>
        <position position="471"/>
    </location>
</feature>
<proteinExistence type="predicted"/>
<keyword evidence="4" id="KW-0378">Hydrolase</keyword>
<evidence type="ECO:0000256" key="4">
    <source>
        <dbReference type="ARBA" id="ARBA00022801"/>
    </source>
</evidence>
<dbReference type="Pfam" id="PF07727">
    <property type="entry name" value="RVT_2"/>
    <property type="match status" value="1"/>
</dbReference>
<name>A0A699L410_TANCI</name>
<keyword evidence="7" id="KW-0695">RNA-directed DNA polymerase</keyword>
<evidence type="ECO:0000256" key="2">
    <source>
        <dbReference type="ARBA" id="ARBA00022723"/>
    </source>
</evidence>
<dbReference type="InterPro" id="IPR039537">
    <property type="entry name" value="Retrotran_Ty1/copia-like"/>
</dbReference>
<keyword evidence="2" id="KW-0479">Metal-binding</keyword>